<dbReference type="InterPro" id="IPR011990">
    <property type="entry name" value="TPR-like_helical_dom_sf"/>
</dbReference>
<evidence type="ECO:0000313" key="3">
    <source>
        <dbReference type="Proteomes" id="UP000275925"/>
    </source>
</evidence>
<dbReference type="EMBL" id="BGZO01000194">
    <property type="protein sequence ID" value="GBR77327.1"/>
    <property type="molecule type" value="Genomic_DNA"/>
</dbReference>
<comment type="caution">
    <text evidence="2">The sequence shown here is derived from an EMBL/GenBank/DDBJ whole genome shotgun (WGS) entry which is preliminary data.</text>
</comment>
<gene>
    <name evidence="2" type="ORF">NO2_1728</name>
</gene>
<dbReference type="InterPro" id="IPR019734">
    <property type="entry name" value="TPR_rpt"/>
</dbReference>
<dbReference type="SUPFAM" id="SSF48452">
    <property type="entry name" value="TPR-like"/>
    <property type="match status" value="1"/>
</dbReference>
<feature type="transmembrane region" description="Helical" evidence="1">
    <location>
        <begin position="6"/>
        <end position="28"/>
    </location>
</feature>
<name>A0A388TJ41_9BACT</name>
<evidence type="ECO:0000256" key="1">
    <source>
        <dbReference type="SAM" id="Phobius"/>
    </source>
</evidence>
<proteinExistence type="predicted"/>
<accession>A0A388TJ41</accession>
<dbReference type="Gene3D" id="1.25.40.10">
    <property type="entry name" value="Tetratricopeptide repeat domain"/>
    <property type="match status" value="1"/>
</dbReference>
<dbReference type="AlphaFoldDB" id="A0A388TJ41"/>
<reference evidence="2 3" key="1">
    <citation type="journal article" date="2019" name="ISME J.">
        <title>Genome analyses of uncultured TG2/ZB3 bacteria in 'Margulisbacteria' specifically attached to ectosymbiotic spirochetes of protists in the termite gut.</title>
        <authorList>
            <person name="Utami Y.D."/>
            <person name="Kuwahara H."/>
            <person name="Igai K."/>
            <person name="Murakami T."/>
            <person name="Sugaya K."/>
            <person name="Morikawa T."/>
            <person name="Nagura Y."/>
            <person name="Yuki M."/>
            <person name="Deevong P."/>
            <person name="Inoue T."/>
            <person name="Kihara K."/>
            <person name="Lo N."/>
            <person name="Yamada A."/>
            <person name="Ohkuma M."/>
            <person name="Hongoh Y."/>
        </authorList>
    </citation>
    <scope>NUCLEOTIDE SEQUENCE [LARGE SCALE GENOMIC DNA]</scope>
    <source>
        <strain evidence="2">NkOx7-02</strain>
    </source>
</reference>
<dbReference type="SMART" id="SM00028">
    <property type="entry name" value="TPR"/>
    <property type="match status" value="3"/>
</dbReference>
<sequence>MFQEPLTLGIFTAIGCYILYDLVVALIANNRTDALIARANSAYDNNRYWECVRCLQKVVRREPGNALQNFRLGWAYHMLGFQDDALEHLRTAAELDSKYIDARVVLAEWHYERQDYWRSLLYARQAIELDKHQYDARLTLGKCCVA</sequence>
<keyword evidence="3" id="KW-1185">Reference proteome</keyword>
<organism evidence="2 3">
    <name type="scientific">Candidatus Termititenax persephonae</name>
    <dbReference type="NCBI Taxonomy" id="2218525"/>
    <lineage>
        <taxon>Bacteria</taxon>
        <taxon>Bacillati</taxon>
        <taxon>Candidatus Margulisiibacteriota</taxon>
        <taxon>Candidatus Termititenacia</taxon>
        <taxon>Candidatus Termititenacales</taxon>
        <taxon>Candidatus Termititenacaceae</taxon>
        <taxon>Candidatus Termititenax</taxon>
    </lineage>
</organism>
<evidence type="ECO:0000313" key="2">
    <source>
        <dbReference type="EMBL" id="GBR77327.1"/>
    </source>
</evidence>
<protein>
    <submittedName>
        <fullName evidence="2">Uncharacterized protein</fullName>
    </submittedName>
</protein>
<dbReference type="Proteomes" id="UP000275925">
    <property type="component" value="Unassembled WGS sequence"/>
</dbReference>
<keyword evidence="1" id="KW-0812">Transmembrane</keyword>
<keyword evidence="1" id="KW-0472">Membrane</keyword>
<feature type="non-terminal residue" evidence="2">
    <location>
        <position position="146"/>
    </location>
</feature>
<keyword evidence="1" id="KW-1133">Transmembrane helix</keyword>